<reference evidence="1 2" key="1">
    <citation type="submission" date="2015-04" db="EMBL/GenBank/DDBJ databases">
        <authorList>
            <person name="Syromyatnikov M.Y."/>
            <person name="Popov V.N."/>
        </authorList>
    </citation>
    <scope>NUCLEOTIDE SEQUENCE [LARGE SCALE GENOMIC DNA]</scope>
</reference>
<gene>
    <name evidence="1" type="ORF">CLUMA_CG002046</name>
</gene>
<protein>
    <submittedName>
        <fullName evidence="1">CLUMA_CG002046, isoform A</fullName>
    </submittedName>
</protein>
<name>A0A1J1HL53_9DIPT</name>
<dbReference type="AlphaFoldDB" id="A0A1J1HL53"/>
<dbReference type="Proteomes" id="UP000183832">
    <property type="component" value="Unassembled WGS sequence"/>
</dbReference>
<sequence length="91" mass="10619">MEGSSLIPAPLHFIFDEAVKMFATFCSSRKEKEEKKIVERKWKKHFQAIEIIFDVIIISICYTNARCNQNNILHVAFLLSFSGWLGRHEMS</sequence>
<organism evidence="1 2">
    <name type="scientific">Clunio marinus</name>
    <dbReference type="NCBI Taxonomy" id="568069"/>
    <lineage>
        <taxon>Eukaryota</taxon>
        <taxon>Metazoa</taxon>
        <taxon>Ecdysozoa</taxon>
        <taxon>Arthropoda</taxon>
        <taxon>Hexapoda</taxon>
        <taxon>Insecta</taxon>
        <taxon>Pterygota</taxon>
        <taxon>Neoptera</taxon>
        <taxon>Endopterygota</taxon>
        <taxon>Diptera</taxon>
        <taxon>Nematocera</taxon>
        <taxon>Chironomoidea</taxon>
        <taxon>Chironomidae</taxon>
        <taxon>Clunio</taxon>
    </lineage>
</organism>
<evidence type="ECO:0000313" key="1">
    <source>
        <dbReference type="EMBL" id="CRK88266.1"/>
    </source>
</evidence>
<accession>A0A1J1HL53</accession>
<evidence type="ECO:0000313" key="2">
    <source>
        <dbReference type="Proteomes" id="UP000183832"/>
    </source>
</evidence>
<keyword evidence="2" id="KW-1185">Reference proteome</keyword>
<proteinExistence type="predicted"/>
<dbReference type="EMBL" id="CVRI01000006">
    <property type="protein sequence ID" value="CRK88266.1"/>
    <property type="molecule type" value="Genomic_DNA"/>
</dbReference>